<keyword evidence="3 6" id="KW-0812">Transmembrane</keyword>
<keyword evidence="8" id="KW-1185">Reference proteome</keyword>
<dbReference type="RefSeq" id="WP_379721286.1">
    <property type="nucleotide sequence ID" value="NZ_JBHRYJ010000001.1"/>
</dbReference>
<evidence type="ECO:0000256" key="2">
    <source>
        <dbReference type="ARBA" id="ARBA00022475"/>
    </source>
</evidence>
<feature type="transmembrane region" description="Helical" evidence="6">
    <location>
        <begin position="171"/>
        <end position="190"/>
    </location>
</feature>
<keyword evidence="4 6" id="KW-1133">Transmembrane helix</keyword>
<gene>
    <name evidence="7" type="ORF">ACFOOQ_02510</name>
</gene>
<evidence type="ECO:0000313" key="7">
    <source>
        <dbReference type="EMBL" id="MFC3674396.1"/>
    </source>
</evidence>
<keyword evidence="2" id="KW-1003">Cell membrane</keyword>
<feature type="transmembrane region" description="Helical" evidence="6">
    <location>
        <begin position="50"/>
        <end position="72"/>
    </location>
</feature>
<comment type="caution">
    <text evidence="7">The sequence shown here is derived from an EMBL/GenBank/DDBJ whole genome shotgun (WGS) entry which is preliminary data.</text>
</comment>
<accession>A0ABV7VAF3</accession>
<feature type="transmembrane region" description="Helical" evidence="6">
    <location>
        <begin position="305"/>
        <end position="324"/>
    </location>
</feature>
<feature type="transmembrane region" description="Helical" evidence="6">
    <location>
        <begin position="23"/>
        <end position="43"/>
    </location>
</feature>
<dbReference type="EMBL" id="JBHRYJ010000001">
    <property type="protein sequence ID" value="MFC3674396.1"/>
    <property type="molecule type" value="Genomic_DNA"/>
</dbReference>
<dbReference type="Pfam" id="PF02653">
    <property type="entry name" value="BPD_transp_2"/>
    <property type="match status" value="1"/>
</dbReference>
<dbReference type="CDD" id="cd06581">
    <property type="entry name" value="TM_PBP1_LivM_like"/>
    <property type="match status" value="1"/>
</dbReference>
<sequence>MRFFFKTDYNQDLALFRDTVDRFWYALLLAVLLAAPFVLEDFWLGEISNVFILSVVGLGLMILTGFTGQVSLGHAAFLGIGAYTHAVLLKLGIPMVVTIPAATLAAALVGAVIGFPALRLTGIYLAIATLAFAFIIEQILIRWESVTGGFAGFPVPHPEFLGLGITDDRPFYYLTFVALVLALWVARNLLRSPTGRAFIAIRDSEIAAQSTGVNLAAYKTLAFAISAGFCGFAGALFAHRIGYLAPDAFGILLSIQLLLMVVVGGLGSLHGAIFGAIFVGALPQMIAILRDYLPDRVAHQPGLEPGLFGLILVFFILFEPLGLYGRWLKIKLYFALFPLYKKATFKRQKTYTKSERFR</sequence>
<proteinExistence type="predicted"/>
<feature type="transmembrane region" description="Helical" evidence="6">
    <location>
        <begin position="92"/>
        <end position="115"/>
    </location>
</feature>
<comment type="subcellular location">
    <subcellularLocation>
        <location evidence="1">Cell membrane</location>
        <topology evidence="1">Multi-pass membrane protein</topology>
    </subcellularLocation>
</comment>
<feature type="transmembrane region" description="Helical" evidence="6">
    <location>
        <begin position="221"/>
        <end position="242"/>
    </location>
</feature>
<dbReference type="InterPro" id="IPR001851">
    <property type="entry name" value="ABC_transp_permease"/>
</dbReference>
<name>A0ABV7VAF3_9PROT</name>
<evidence type="ECO:0000256" key="3">
    <source>
        <dbReference type="ARBA" id="ARBA00022692"/>
    </source>
</evidence>
<keyword evidence="5 6" id="KW-0472">Membrane</keyword>
<evidence type="ECO:0000313" key="8">
    <source>
        <dbReference type="Proteomes" id="UP001595711"/>
    </source>
</evidence>
<evidence type="ECO:0000256" key="1">
    <source>
        <dbReference type="ARBA" id="ARBA00004651"/>
    </source>
</evidence>
<evidence type="ECO:0000256" key="6">
    <source>
        <dbReference type="SAM" id="Phobius"/>
    </source>
</evidence>
<protein>
    <submittedName>
        <fullName evidence="7">Branched-chain amino acid ABC transporter permease</fullName>
    </submittedName>
</protein>
<evidence type="ECO:0000256" key="5">
    <source>
        <dbReference type="ARBA" id="ARBA00023136"/>
    </source>
</evidence>
<organism evidence="7 8">
    <name type="scientific">Ferrovibrio xuzhouensis</name>
    <dbReference type="NCBI Taxonomy" id="1576914"/>
    <lineage>
        <taxon>Bacteria</taxon>
        <taxon>Pseudomonadati</taxon>
        <taxon>Pseudomonadota</taxon>
        <taxon>Alphaproteobacteria</taxon>
        <taxon>Rhodospirillales</taxon>
        <taxon>Rhodospirillaceae</taxon>
        <taxon>Ferrovibrio</taxon>
    </lineage>
</organism>
<evidence type="ECO:0000256" key="4">
    <source>
        <dbReference type="ARBA" id="ARBA00022989"/>
    </source>
</evidence>
<dbReference type="Proteomes" id="UP001595711">
    <property type="component" value="Unassembled WGS sequence"/>
</dbReference>
<dbReference type="PANTHER" id="PTHR30482:SF20">
    <property type="entry name" value="HIGH-AFFINITY BRANCHED-CHAIN AMINO ACID TRANSPORT SYSTEM PERMEASE PROTEIN LIVM"/>
    <property type="match status" value="1"/>
</dbReference>
<reference evidence="8" key="1">
    <citation type="journal article" date="2019" name="Int. J. Syst. Evol. Microbiol.">
        <title>The Global Catalogue of Microorganisms (GCM) 10K type strain sequencing project: providing services to taxonomists for standard genome sequencing and annotation.</title>
        <authorList>
            <consortium name="The Broad Institute Genomics Platform"/>
            <consortium name="The Broad Institute Genome Sequencing Center for Infectious Disease"/>
            <person name="Wu L."/>
            <person name="Ma J."/>
        </authorList>
    </citation>
    <scope>NUCLEOTIDE SEQUENCE [LARGE SCALE GENOMIC DNA]</scope>
    <source>
        <strain evidence="8">KCTC 42182</strain>
    </source>
</reference>
<feature type="transmembrane region" description="Helical" evidence="6">
    <location>
        <begin position="122"/>
        <end position="141"/>
    </location>
</feature>
<dbReference type="PANTHER" id="PTHR30482">
    <property type="entry name" value="HIGH-AFFINITY BRANCHED-CHAIN AMINO ACID TRANSPORT SYSTEM PERMEASE"/>
    <property type="match status" value="1"/>
</dbReference>
<dbReference type="InterPro" id="IPR043428">
    <property type="entry name" value="LivM-like"/>
</dbReference>